<evidence type="ECO:0000313" key="2">
    <source>
        <dbReference type="Proteomes" id="UP000003639"/>
    </source>
</evidence>
<dbReference type="EMBL" id="AAXG02000049">
    <property type="protein sequence ID" value="EDM97690.1"/>
    <property type="molecule type" value="Genomic_DNA"/>
</dbReference>
<accession>A6P220</accession>
<dbReference type="Proteomes" id="UP000003639">
    <property type="component" value="Unassembled WGS sequence"/>
</dbReference>
<name>A6P220_9FIRM</name>
<reference evidence="1 2" key="1">
    <citation type="submission" date="2007-04" db="EMBL/GenBank/DDBJ databases">
        <authorList>
            <person name="Fulton L."/>
            <person name="Clifton S."/>
            <person name="Fulton B."/>
            <person name="Xu J."/>
            <person name="Minx P."/>
            <person name="Pepin K.H."/>
            <person name="Johnson M."/>
            <person name="Thiruvilangam P."/>
            <person name="Bhonagiri V."/>
            <person name="Nash W.E."/>
            <person name="Mardis E.R."/>
            <person name="Wilson R.K."/>
        </authorList>
    </citation>
    <scope>NUCLEOTIDE SEQUENCE [LARGE SCALE GENOMIC DNA]</scope>
    <source>
        <strain evidence="1 2">ATCC 29799</strain>
    </source>
</reference>
<organism evidence="1 2">
    <name type="scientific">Pseudoflavonifractor capillosus ATCC 29799</name>
    <dbReference type="NCBI Taxonomy" id="411467"/>
    <lineage>
        <taxon>Bacteria</taxon>
        <taxon>Bacillati</taxon>
        <taxon>Bacillota</taxon>
        <taxon>Clostridia</taxon>
        <taxon>Eubacteriales</taxon>
        <taxon>Oscillospiraceae</taxon>
        <taxon>Pseudoflavonifractor</taxon>
    </lineage>
</organism>
<evidence type="ECO:0000313" key="1">
    <source>
        <dbReference type="EMBL" id="EDM97690.1"/>
    </source>
</evidence>
<protein>
    <submittedName>
        <fullName evidence="1">Uncharacterized protein</fullName>
    </submittedName>
</protein>
<dbReference type="STRING" id="411467.BACCAP_04549"/>
<reference evidence="1 2" key="2">
    <citation type="submission" date="2007-06" db="EMBL/GenBank/DDBJ databases">
        <title>Draft genome sequence of Pseudoflavonifractor capillosus ATCC 29799.</title>
        <authorList>
            <person name="Sudarsanam P."/>
            <person name="Ley R."/>
            <person name="Guruge J."/>
            <person name="Turnbaugh P.J."/>
            <person name="Mahowald M."/>
            <person name="Liep D."/>
            <person name="Gordon J."/>
        </authorList>
    </citation>
    <scope>NUCLEOTIDE SEQUENCE [LARGE SCALE GENOMIC DNA]</scope>
    <source>
        <strain evidence="1 2">ATCC 29799</strain>
    </source>
</reference>
<keyword evidence="2" id="KW-1185">Reference proteome</keyword>
<dbReference type="AlphaFoldDB" id="A6P220"/>
<gene>
    <name evidence="1" type="ORF">BACCAP_04549</name>
</gene>
<sequence>MPVSGLLLFPGSIPGAVPVVFPPPLCYNAGNTQKKKGVLSCES</sequence>
<comment type="caution">
    <text evidence="1">The sequence shown here is derived from an EMBL/GenBank/DDBJ whole genome shotgun (WGS) entry which is preliminary data.</text>
</comment>
<proteinExistence type="predicted"/>